<dbReference type="PANTHER" id="PTHR31900">
    <property type="entry name" value="F-BOX/RNI SUPERFAMILY PROTEIN-RELATED"/>
    <property type="match status" value="1"/>
</dbReference>
<dbReference type="Gramene" id="OB11G25790.1">
    <property type="protein sequence ID" value="OB11G25790.1"/>
    <property type="gene ID" value="OB11G25790"/>
</dbReference>
<dbReference type="InterPro" id="IPR050232">
    <property type="entry name" value="FBL13/AtMIF1-like"/>
</dbReference>
<sequence>MLFSCAALRSLTLACCRFALPATVSLPSVETLLLSHVNGPDSDVQRLVSGCPRLADLSIVACRALTAVTVLGARLRRLAILCSDSLAAVAVDASELRHFEYSGFVPDGRNFLTLHGDAQRRRGMAYCKVNICGAEATSEYKLTHLRQFLQLSRRESQDCPEELLSGQQLRYNPHGRGLAAAPQAPCLRSTVRELSLVHYQGGVAQRSLARFVLRSAPAIAEVYCGCAEGDWSTLSQLKREIIGWVMNKSANTIFA</sequence>
<dbReference type="Proteomes" id="UP000006038">
    <property type="component" value="Chromosome 11"/>
</dbReference>
<dbReference type="EnsemblPlants" id="OB11G25790.1">
    <property type="protein sequence ID" value="OB11G25790.1"/>
    <property type="gene ID" value="OB11G25790"/>
</dbReference>
<evidence type="ECO:0000259" key="2">
    <source>
        <dbReference type="Pfam" id="PF24758"/>
    </source>
</evidence>
<protein>
    <recommendedName>
        <fullName evidence="2">F-box/LRR-repeat protein 15/At3g58940/PEG3-like LRR domain-containing protein</fullName>
    </recommendedName>
</protein>
<keyword evidence="4" id="KW-1185">Reference proteome</keyword>
<reference evidence="3" key="1">
    <citation type="journal article" date="2013" name="Nat. Commun.">
        <title>Whole-genome sequencing of Oryza brachyantha reveals mechanisms underlying Oryza genome evolution.</title>
        <authorList>
            <person name="Chen J."/>
            <person name="Huang Q."/>
            <person name="Gao D."/>
            <person name="Wang J."/>
            <person name="Lang Y."/>
            <person name="Liu T."/>
            <person name="Li B."/>
            <person name="Bai Z."/>
            <person name="Luis Goicoechea J."/>
            <person name="Liang C."/>
            <person name="Chen C."/>
            <person name="Zhang W."/>
            <person name="Sun S."/>
            <person name="Liao Y."/>
            <person name="Zhang X."/>
            <person name="Yang L."/>
            <person name="Song C."/>
            <person name="Wang M."/>
            <person name="Shi J."/>
            <person name="Liu G."/>
            <person name="Liu J."/>
            <person name="Zhou H."/>
            <person name="Zhou W."/>
            <person name="Yu Q."/>
            <person name="An N."/>
            <person name="Chen Y."/>
            <person name="Cai Q."/>
            <person name="Wang B."/>
            <person name="Liu B."/>
            <person name="Min J."/>
            <person name="Huang Y."/>
            <person name="Wu H."/>
            <person name="Li Z."/>
            <person name="Zhang Y."/>
            <person name="Yin Y."/>
            <person name="Song W."/>
            <person name="Jiang J."/>
            <person name="Jackson S.A."/>
            <person name="Wing R.A."/>
            <person name="Wang J."/>
            <person name="Chen M."/>
        </authorList>
    </citation>
    <scope>NUCLEOTIDE SEQUENCE [LARGE SCALE GENOMIC DNA]</scope>
    <source>
        <strain evidence="3">cv. IRGC 101232</strain>
    </source>
</reference>
<organism evidence="3">
    <name type="scientific">Oryza brachyantha</name>
    <name type="common">malo sina</name>
    <dbReference type="NCBI Taxonomy" id="4533"/>
    <lineage>
        <taxon>Eukaryota</taxon>
        <taxon>Viridiplantae</taxon>
        <taxon>Streptophyta</taxon>
        <taxon>Embryophyta</taxon>
        <taxon>Tracheophyta</taxon>
        <taxon>Spermatophyta</taxon>
        <taxon>Magnoliopsida</taxon>
        <taxon>Liliopsida</taxon>
        <taxon>Poales</taxon>
        <taxon>Poaceae</taxon>
        <taxon>BOP clade</taxon>
        <taxon>Oryzoideae</taxon>
        <taxon>Oryzeae</taxon>
        <taxon>Oryzinae</taxon>
        <taxon>Oryza</taxon>
    </lineage>
</organism>
<dbReference type="Pfam" id="PF24758">
    <property type="entry name" value="LRR_At5g56370"/>
    <property type="match status" value="1"/>
</dbReference>
<accession>J3N9U3</accession>
<dbReference type="Gene3D" id="3.80.10.10">
    <property type="entry name" value="Ribonuclease Inhibitor"/>
    <property type="match status" value="1"/>
</dbReference>
<feature type="domain" description="F-box/LRR-repeat protein 15/At3g58940/PEG3-like LRR" evidence="2">
    <location>
        <begin position="2"/>
        <end position="99"/>
    </location>
</feature>
<dbReference type="PANTHER" id="PTHR31900:SF30">
    <property type="entry name" value="SUPERFAMILY PROTEIN, PUTATIVE-RELATED"/>
    <property type="match status" value="1"/>
</dbReference>
<keyword evidence="1" id="KW-0732">Signal</keyword>
<proteinExistence type="predicted"/>
<dbReference type="HOGENOM" id="CLU_1091419_0_0_1"/>
<dbReference type="InterPro" id="IPR032675">
    <property type="entry name" value="LRR_dom_sf"/>
</dbReference>
<feature type="chain" id="PRO_5003775758" description="F-box/LRR-repeat protein 15/At3g58940/PEG3-like LRR domain-containing protein" evidence="1">
    <location>
        <begin position="22"/>
        <end position="255"/>
    </location>
</feature>
<dbReference type="AlphaFoldDB" id="J3N9U3"/>
<evidence type="ECO:0000313" key="3">
    <source>
        <dbReference type="EnsemblPlants" id="OB11G25790.1"/>
    </source>
</evidence>
<evidence type="ECO:0000256" key="1">
    <source>
        <dbReference type="SAM" id="SignalP"/>
    </source>
</evidence>
<feature type="signal peptide" evidence="1">
    <location>
        <begin position="1"/>
        <end position="21"/>
    </location>
</feature>
<dbReference type="SUPFAM" id="SSF52047">
    <property type="entry name" value="RNI-like"/>
    <property type="match status" value="1"/>
</dbReference>
<reference evidence="3" key="2">
    <citation type="submission" date="2013-04" db="UniProtKB">
        <authorList>
            <consortium name="EnsemblPlants"/>
        </authorList>
    </citation>
    <scope>IDENTIFICATION</scope>
</reference>
<dbReference type="InterPro" id="IPR055411">
    <property type="entry name" value="LRR_FXL15/At3g58940/PEG3-like"/>
</dbReference>
<evidence type="ECO:0000313" key="4">
    <source>
        <dbReference type="Proteomes" id="UP000006038"/>
    </source>
</evidence>
<name>J3N9U3_ORYBR</name>
<dbReference type="OMA" id="RPENCIF"/>